<evidence type="ECO:0000313" key="2">
    <source>
        <dbReference type="EMBL" id="SEE57563.1"/>
    </source>
</evidence>
<protein>
    <submittedName>
        <fullName evidence="2">Bacteriocin biosynthesis cyclodehydratase domain-containing protein</fullName>
    </submittedName>
</protein>
<proteinExistence type="predicted"/>
<dbReference type="InterPro" id="IPR003776">
    <property type="entry name" value="YcaO-like_dom"/>
</dbReference>
<dbReference type="Gene3D" id="3.40.50.720">
    <property type="entry name" value="NAD(P)-binding Rossmann-like Domain"/>
    <property type="match status" value="1"/>
</dbReference>
<dbReference type="EMBL" id="FNUC01000003">
    <property type="protein sequence ID" value="SEE57563.1"/>
    <property type="molecule type" value="Genomic_DNA"/>
</dbReference>
<dbReference type="Proteomes" id="UP000181980">
    <property type="component" value="Unassembled WGS sequence"/>
</dbReference>
<organism evidence="2 3">
    <name type="scientific">Jiangella alba</name>
    <dbReference type="NCBI Taxonomy" id="561176"/>
    <lineage>
        <taxon>Bacteria</taxon>
        <taxon>Bacillati</taxon>
        <taxon>Actinomycetota</taxon>
        <taxon>Actinomycetes</taxon>
        <taxon>Jiangellales</taxon>
        <taxon>Jiangellaceae</taxon>
        <taxon>Jiangella</taxon>
    </lineage>
</organism>
<feature type="domain" description="YcaO" evidence="1">
    <location>
        <begin position="368"/>
        <end position="719"/>
    </location>
</feature>
<dbReference type="OrthoDB" id="3247510at2"/>
<keyword evidence="3" id="KW-1185">Reference proteome</keyword>
<reference evidence="3" key="1">
    <citation type="submission" date="2016-10" db="EMBL/GenBank/DDBJ databases">
        <authorList>
            <person name="Varghese N."/>
            <person name="Submissions S."/>
        </authorList>
    </citation>
    <scope>NUCLEOTIDE SEQUENCE [LARGE SCALE GENOMIC DNA]</scope>
    <source>
        <strain evidence="3">DSM 45237</strain>
    </source>
</reference>
<dbReference type="SUPFAM" id="SSF51735">
    <property type="entry name" value="NAD(P)-binding Rossmann-fold domains"/>
    <property type="match status" value="1"/>
</dbReference>
<accession>A0A1H5JYG3</accession>
<evidence type="ECO:0000259" key="1">
    <source>
        <dbReference type="PROSITE" id="PS51664"/>
    </source>
</evidence>
<evidence type="ECO:0000313" key="3">
    <source>
        <dbReference type="Proteomes" id="UP000181980"/>
    </source>
</evidence>
<dbReference type="InterPro" id="IPR022291">
    <property type="entry name" value="Bacteriocin_synth_cyclodeHase"/>
</dbReference>
<sequence length="719" mass="74201">MSVAFDSVADTRPRVGRDVLFTASYDGVLFHTSSGGFKIASSSAYRLAALLVPVLDGTRSVAELCGRLPEPQQEMVGQLVQALLSRGFARDVPADQVDPAELLGAPVAAQFEAQLGYLDHYADHPARRFADFRQATVAVIGTGPVAHACTTALVRNGLAHVTVFGDIDAAVEEERAALAEAGVDATVAVRDYDPNTLGWDDLGGAELVLVAGGDDAPEVTHRLLSSGPAGATVLPAWRLGSQVVVGPASGTGRRSCWYCALLRLTPSTPGDASRTWRSLAVGHAAAGASRRLTGPPAAMIGNLLAFEAFRLSTGAPEPETDGRVILQDVEAFDVTTEDLLPHPECTFCAPEPPAVAHGVASLDEDPAAVADAESDEAVERAIHELDARDLLLRPRVGVFSGYGDEMWEQTPVRIGTVGFYDAAGTQRRVHAFDVHHVLGARTRALAHASVAYAEGFGVRSATGDAPGPDAATVTGVSLLDGERVSVPRAAAEPLGPANADGLVEPSRAGAGAGFDVESAVRDALSSALGFRALTTSIAGGASLRIPLDGLAEDPALLFLTKAAVNLGVDVELLDLGSGALGGMQVVLARSVEPGGEGAPVDKTWTIAADPSWRRAATRAMCDLIGQVQLRRQSAPGAAEAVTGAMLDGRDPLLTDFDADTLVPSGSGPARIAGHGSWSAVLSGIAEAGLDVVVVPLGGADLRLGGIVAVRVVLIDRADR</sequence>
<dbReference type="RefSeq" id="WP_069110855.1">
    <property type="nucleotide sequence ID" value="NZ_FNUC01000003.1"/>
</dbReference>
<dbReference type="AlphaFoldDB" id="A0A1H5JYG3"/>
<gene>
    <name evidence="2" type="ORF">SAMN04488561_1807</name>
</gene>
<dbReference type="PROSITE" id="PS51664">
    <property type="entry name" value="YCAO"/>
    <property type="match status" value="1"/>
</dbReference>
<name>A0A1H5JYG3_9ACTN</name>
<dbReference type="STRING" id="561176.SAMN04488561_1807"/>
<dbReference type="NCBIfam" id="TIGR03882">
    <property type="entry name" value="cyclo_dehyd_2"/>
    <property type="match status" value="1"/>
</dbReference>
<dbReference type="InterPro" id="IPR036291">
    <property type="entry name" value="NAD(P)-bd_dom_sf"/>
</dbReference>